<evidence type="ECO:0000313" key="2">
    <source>
        <dbReference type="Proteomes" id="UP000034150"/>
    </source>
</evidence>
<dbReference type="PATRIC" id="fig|1807.13.peg.4724"/>
<name>A0A0M2K0C8_9MYCO</name>
<dbReference type="EMBL" id="LAUZ02000071">
    <property type="protein sequence ID" value="KKF00349.1"/>
    <property type="molecule type" value="Genomic_DNA"/>
</dbReference>
<dbReference type="AlphaFoldDB" id="A0A0M2K0C8"/>
<dbReference type="STRING" id="1807.MOBUDSM44075_04746"/>
<dbReference type="SUPFAM" id="SSF46785">
    <property type="entry name" value="Winged helix' DNA-binding domain"/>
    <property type="match status" value="1"/>
</dbReference>
<gene>
    <name evidence="1" type="ORF">WN67_19160</name>
</gene>
<protein>
    <recommendedName>
        <fullName evidence="3">MarR family transcriptional regulator</fullName>
    </recommendedName>
</protein>
<keyword evidence="2" id="KW-1185">Reference proteome</keyword>
<comment type="caution">
    <text evidence="1">The sequence shown here is derived from an EMBL/GenBank/DDBJ whole genome shotgun (WGS) entry which is preliminary data.</text>
</comment>
<proteinExistence type="predicted"/>
<dbReference type="Proteomes" id="UP000034150">
    <property type="component" value="Unassembled WGS sequence"/>
</dbReference>
<reference evidence="1 2" key="1">
    <citation type="journal article" date="2015" name="Genome Announc.">
        <title>Draft Genome Sequence of Mycobacterium obuense Strain UC1, Isolated from Patient Sputum.</title>
        <authorList>
            <person name="Greninger A.L."/>
            <person name="Cunningham G."/>
            <person name="Hsu E.D."/>
            <person name="Yu J.M."/>
            <person name="Chiu C.Y."/>
            <person name="Miller S."/>
        </authorList>
    </citation>
    <scope>NUCLEOTIDE SEQUENCE [LARGE SCALE GENOMIC DNA]</scope>
    <source>
        <strain evidence="1 2">UC1</strain>
    </source>
</reference>
<evidence type="ECO:0008006" key="3">
    <source>
        <dbReference type="Google" id="ProtNLM"/>
    </source>
</evidence>
<dbReference type="InterPro" id="IPR036388">
    <property type="entry name" value="WH-like_DNA-bd_sf"/>
</dbReference>
<dbReference type="InterPro" id="IPR036390">
    <property type="entry name" value="WH_DNA-bd_sf"/>
</dbReference>
<organism evidence="1 2">
    <name type="scientific">Mycolicibacterium obuense</name>
    <dbReference type="NCBI Taxonomy" id="1807"/>
    <lineage>
        <taxon>Bacteria</taxon>
        <taxon>Bacillati</taxon>
        <taxon>Actinomycetota</taxon>
        <taxon>Actinomycetes</taxon>
        <taxon>Mycobacteriales</taxon>
        <taxon>Mycobacteriaceae</taxon>
        <taxon>Mycolicibacterium</taxon>
    </lineage>
</organism>
<evidence type="ECO:0000313" key="1">
    <source>
        <dbReference type="EMBL" id="KKF00349.1"/>
    </source>
</evidence>
<sequence length="147" mass="16385">MRPEMQPAALQPLGFWTVRAGEAIRARTRGRLAELGVTQPEWWVLHQLSMHSSGMEENEIIAIVGPNESDESIVDAIAAGVGKGWIDRAGSRVRLTDDGADRFHAAAEVQRQLNDERRQGISDREYATTIEVLQRTITNVGGDAWHW</sequence>
<accession>A0A0M2K0C8</accession>
<dbReference type="Gene3D" id="1.10.10.10">
    <property type="entry name" value="Winged helix-like DNA-binding domain superfamily/Winged helix DNA-binding domain"/>
    <property type="match status" value="1"/>
</dbReference>